<keyword evidence="2" id="KW-0614">Plasmid</keyword>
<dbReference type="SMART" id="SM00382">
    <property type="entry name" value="AAA"/>
    <property type="match status" value="1"/>
</dbReference>
<reference evidence="2 3" key="1">
    <citation type="submission" date="2017-10" db="EMBL/GenBank/DDBJ databases">
        <title>Phenotypic and genomic properties of facultatively anaerobic sulfur-reducing natronoarchaea from hypersaline soda lakes.</title>
        <authorList>
            <person name="Sorokin D.Y."/>
            <person name="Kublanov I.V."/>
            <person name="Roman P."/>
            <person name="Sinninghe Damste J.S."/>
            <person name="Golyshin P.N."/>
            <person name="Rojo D."/>
            <person name="Ciordia S."/>
            <person name="Mena Md.C."/>
            <person name="Ferrer M."/>
            <person name="Messina E."/>
            <person name="Smedile F."/>
            <person name="La Spada G."/>
            <person name="La Cono V."/>
            <person name="Yakimov M.M."/>
        </authorList>
    </citation>
    <scope>NUCLEOTIDE SEQUENCE [LARGE SCALE GENOMIC DNA]</scope>
    <source>
        <strain evidence="2 3">AArc1</strain>
        <plasmid evidence="3">paarc1-01</plasmid>
    </source>
</reference>
<dbReference type="Pfam" id="PF13173">
    <property type="entry name" value="AAA_14"/>
    <property type="match status" value="1"/>
</dbReference>
<dbReference type="EMBL" id="CP024045">
    <property type="protein sequence ID" value="AXR76135.1"/>
    <property type="molecule type" value="Genomic_DNA"/>
</dbReference>
<dbReference type="Gene3D" id="3.40.50.300">
    <property type="entry name" value="P-loop containing nucleotide triphosphate hydrolases"/>
    <property type="match status" value="1"/>
</dbReference>
<dbReference type="AlphaFoldDB" id="A0A346P9E0"/>
<proteinExistence type="predicted"/>
<dbReference type="InterPro" id="IPR041682">
    <property type="entry name" value="AAA_14"/>
</dbReference>
<feature type="domain" description="AAA+ ATPase" evidence="1">
    <location>
        <begin position="59"/>
        <end position="406"/>
    </location>
</feature>
<geneLocation type="plasmid" evidence="3">
    <name>paarc1-01</name>
</geneLocation>
<organism evidence="2 3">
    <name type="scientific">Natrarchaeobaculum sulfurireducens</name>
    <dbReference type="NCBI Taxonomy" id="2044521"/>
    <lineage>
        <taxon>Archaea</taxon>
        <taxon>Methanobacteriati</taxon>
        <taxon>Methanobacteriota</taxon>
        <taxon>Stenosarchaea group</taxon>
        <taxon>Halobacteria</taxon>
        <taxon>Halobacteriales</taxon>
        <taxon>Natrialbaceae</taxon>
        <taxon>Natrarchaeobaculum</taxon>
    </lineage>
</organism>
<name>A0A346P9E0_9EURY</name>
<evidence type="ECO:0000259" key="1">
    <source>
        <dbReference type="SMART" id="SM00382"/>
    </source>
</evidence>
<dbReference type="PANTHER" id="PTHR33295:SF18">
    <property type="entry name" value="AAA+ ATPASE DOMAIN-CONTAINING PROTEIN"/>
    <property type="match status" value="1"/>
</dbReference>
<dbReference type="KEGG" id="nan:AArc1_4018"/>
<accession>A0A346P9E0</accession>
<dbReference type="Proteomes" id="UP000258707">
    <property type="component" value="Plasmid pAArc1-01"/>
</dbReference>
<dbReference type="RefSeq" id="WP_117362357.1">
    <property type="nucleotide sequence ID" value="NZ_CP024045.1"/>
</dbReference>
<dbReference type="Pfam" id="PF13635">
    <property type="entry name" value="DUF4143"/>
    <property type="match status" value="1"/>
</dbReference>
<dbReference type="InterPro" id="IPR003593">
    <property type="entry name" value="AAA+_ATPase"/>
</dbReference>
<evidence type="ECO:0000313" key="2">
    <source>
        <dbReference type="EMBL" id="AXR76135.1"/>
    </source>
</evidence>
<dbReference type="GeneID" id="37636617"/>
<gene>
    <name evidence="2" type="ORF">AArc1_4018</name>
</gene>
<dbReference type="PANTHER" id="PTHR33295">
    <property type="entry name" value="ATPASE"/>
    <property type="match status" value="1"/>
</dbReference>
<sequence>MTDPSDGSDFIADAEWHNEWWDTDAGSLSELEETASLDPRSDLLKVLQSIDEERENGTKSLVYPIYGPTGIGKTTLLQQFIAAILHSDIVEFSPGHRDLDIVGSIDPRQILYVPLEDSLYHLEPSSSAVEKLENVIDYFRSHVAPRRGRKYIILDDIGALRLDENEQSALLDLVDDDTYLLLTGIVESQVDLRGISASSEPKLNYPRPMLPMKFIDTIKQGAYDDSALIETDSDFALRVESHQTRSMDGESLIKDVRSNLSESDDLDDAVASLNQLYFEVFSDVERDGLYEAAREYLQKGGIFLRAKETPVKNELIRSHLLLYLYKELAEYESIQRPENLHRVASLAASQAGNELRYTDISDQLEVDRRTVDSYLSVLDDGLSVSESHDFSLQRHRRTRLYLRNPRHVVLLSQRQEHHGFETYEKTRSLNHEFEYKLARTVAFDHAKRLAWRVGGSGDEDPQVEYFETESGTVDYILHNEDGLVVPFVLSYHPHAGNADEIAAEFDPSVGKHPIPGGEELRDLNYEAPYRFIITDSLPKEVTKSGSLVVEYEGVDLCYIPYWLFLLIC</sequence>
<dbReference type="SUPFAM" id="SSF52540">
    <property type="entry name" value="P-loop containing nucleoside triphosphate hydrolases"/>
    <property type="match status" value="1"/>
</dbReference>
<protein>
    <submittedName>
        <fullName evidence="2">AAA family ATPase</fullName>
    </submittedName>
</protein>
<dbReference type="InterPro" id="IPR025420">
    <property type="entry name" value="DUF4143"/>
</dbReference>
<dbReference type="InterPro" id="IPR027417">
    <property type="entry name" value="P-loop_NTPase"/>
</dbReference>
<evidence type="ECO:0000313" key="3">
    <source>
        <dbReference type="Proteomes" id="UP000258707"/>
    </source>
</evidence>